<dbReference type="RefSeq" id="WP_132321485.1">
    <property type="nucleotide sequence ID" value="NZ_FWZT01000014.1"/>
</dbReference>
<proteinExistence type="predicted"/>
<dbReference type="SUPFAM" id="SSF55486">
    <property type="entry name" value="Metalloproteases ('zincins'), catalytic domain"/>
    <property type="match status" value="1"/>
</dbReference>
<evidence type="ECO:0000313" key="2">
    <source>
        <dbReference type="Proteomes" id="UP000192907"/>
    </source>
</evidence>
<dbReference type="PROSITE" id="PS51257">
    <property type="entry name" value="PROKAR_LIPOPROTEIN"/>
    <property type="match status" value="1"/>
</dbReference>
<name>A0A1Y6C727_9BACT</name>
<reference evidence="2" key="1">
    <citation type="submission" date="2017-04" db="EMBL/GenBank/DDBJ databases">
        <authorList>
            <person name="Varghese N."/>
            <person name="Submissions S."/>
        </authorList>
    </citation>
    <scope>NUCLEOTIDE SEQUENCE [LARGE SCALE GENOMIC DNA]</scope>
    <source>
        <strain evidence="2">RKEM611</strain>
    </source>
</reference>
<dbReference type="AlphaFoldDB" id="A0A1Y6C727"/>
<evidence type="ECO:0000313" key="1">
    <source>
        <dbReference type="EMBL" id="SMF46602.1"/>
    </source>
</evidence>
<protein>
    <submittedName>
        <fullName evidence="1">Uncharacterized protein</fullName>
    </submittedName>
</protein>
<keyword evidence="2" id="KW-1185">Reference proteome</keyword>
<sequence>MTNRFLVSSLAFVSLLTACTKASEDKEAKVGETRLSPAPTILPLIDGSCSQGVATFDQLDFTLWNGQQLTNSPFQQNWTSTDRMESNLVNQFLYGFQEVYTIKDKCRFTKSLNELLSPDCLEDSNVTSNPRVLRICEGQNFPRNSIEAASLSVAGAFDLVETFLSSLDLESLPDSTSVLVLPDIQFAHSDQKTSVSLTDNAAWVLSERFVGVPTYIVVYPASEDYLESGRPPFWEVPWIVAHEYGHHLFYSLLPDNVRVEYGYLTEWRDSKPFHGNWFVNQAPADAKDQRLMTGINEGVADLLAHYVFGNSSKQITSLSCVFDQRNPASEELNDGQVKSFVYEDGKLSSDPCDFVDFTDVHTIGSVLAYFVDQTMTKRGVTEPQAKGQMLIEMTDRFAQLLADDIKEGGKPGVMIRFVTAVIQISQERWGALNADECQFIDQIFGDVFTKQQTMLEVQGEACEAPLF</sequence>
<organism evidence="1 2">
    <name type="scientific">Pseudobacteriovorax antillogorgiicola</name>
    <dbReference type="NCBI Taxonomy" id="1513793"/>
    <lineage>
        <taxon>Bacteria</taxon>
        <taxon>Pseudomonadati</taxon>
        <taxon>Bdellovibrionota</taxon>
        <taxon>Oligoflexia</taxon>
        <taxon>Oligoflexales</taxon>
        <taxon>Pseudobacteriovoracaceae</taxon>
        <taxon>Pseudobacteriovorax</taxon>
    </lineage>
</organism>
<dbReference type="EMBL" id="FWZT01000014">
    <property type="protein sequence ID" value="SMF46602.1"/>
    <property type="molecule type" value="Genomic_DNA"/>
</dbReference>
<gene>
    <name evidence="1" type="ORF">SAMN06296036_11465</name>
</gene>
<dbReference type="Proteomes" id="UP000192907">
    <property type="component" value="Unassembled WGS sequence"/>
</dbReference>
<dbReference type="STRING" id="1513793.SAMN06296036_11465"/>
<accession>A0A1Y6C727</accession>